<sequence length="163" mass="18444">MSSYNDYIVASNNSVNENYVNAKKARSTKYQIKQLLKPIISIIKKDKKNTYKKSPQPEYFDDCEIENNLANEMLESRIMEEIDSCDEFSAVPIYDSNGSMDVIPVHRGQKYIPVHFAKTEAGTFFWTSVSGADSDISCHGDKNAITGNQTPEMQVPCDRWAQA</sequence>
<name>A0ABM1M767_NICVS</name>
<proteinExistence type="predicted"/>
<evidence type="ECO:0000313" key="2">
    <source>
        <dbReference type="RefSeq" id="XP_017770417.1"/>
    </source>
</evidence>
<dbReference type="RefSeq" id="XP_017770417.1">
    <property type="nucleotide sequence ID" value="XM_017914928.1"/>
</dbReference>
<dbReference type="GeneID" id="108558119"/>
<dbReference type="InterPro" id="IPR029686">
    <property type="entry name" value="Malpha/m4/m2"/>
</dbReference>
<organism evidence="1 2">
    <name type="scientific">Nicrophorus vespilloides</name>
    <name type="common">Boreal carrion beetle</name>
    <dbReference type="NCBI Taxonomy" id="110193"/>
    <lineage>
        <taxon>Eukaryota</taxon>
        <taxon>Metazoa</taxon>
        <taxon>Ecdysozoa</taxon>
        <taxon>Arthropoda</taxon>
        <taxon>Hexapoda</taxon>
        <taxon>Insecta</taxon>
        <taxon>Pterygota</taxon>
        <taxon>Neoptera</taxon>
        <taxon>Endopterygota</taxon>
        <taxon>Coleoptera</taxon>
        <taxon>Polyphaga</taxon>
        <taxon>Staphyliniformia</taxon>
        <taxon>Silphidae</taxon>
        <taxon>Nicrophorinae</taxon>
        <taxon>Nicrophorus</taxon>
    </lineage>
</organism>
<reference evidence="2" key="1">
    <citation type="submission" date="2025-08" db="UniProtKB">
        <authorList>
            <consortium name="RefSeq"/>
        </authorList>
    </citation>
    <scope>IDENTIFICATION</scope>
    <source>
        <tissue evidence="2">Whole Larva</tissue>
    </source>
</reference>
<dbReference type="PANTHER" id="PTHR12254">
    <property type="entry name" value="ENHANCER OF SPLIT MALPHA PROTEIN"/>
    <property type="match status" value="1"/>
</dbReference>
<protein>
    <submittedName>
        <fullName evidence="2">Enhancer of split malpha protein-like</fullName>
    </submittedName>
</protein>
<dbReference type="Proteomes" id="UP000695000">
    <property type="component" value="Unplaced"/>
</dbReference>
<accession>A0ABM1M767</accession>
<dbReference type="Pfam" id="PF15952">
    <property type="entry name" value="ESM4"/>
    <property type="match status" value="1"/>
</dbReference>
<keyword evidence="1" id="KW-1185">Reference proteome</keyword>
<dbReference type="PANTHER" id="PTHR12254:SF0">
    <property type="entry name" value="BARBU-RELATED"/>
    <property type="match status" value="1"/>
</dbReference>
<gene>
    <name evidence="2" type="primary">LOC108558119</name>
</gene>
<evidence type="ECO:0000313" key="1">
    <source>
        <dbReference type="Proteomes" id="UP000695000"/>
    </source>
</evidence>